<dbReference type="EMBL" id="CP009888">
    <property type="protein sequence ID" value="AIY64551.1"/>
    <property type="molecule type" value="Genomic_DNA"/>
</dbReference>
<keyword evidence="7 10" id="KW-0573">Peptidoglycan synthesis</keyword>
<comment type="similarity">
    <text evidence="10">Belongs to the MurCDEF family. MurF subfamily.</text>
</comment>
<accession>A0A0A7EEQ2</accession>
<dbReference type="GO" id="GO:0005737">
    <property type="term" value="C:cytoplasm"/>
    <property type="evidence" value="ECO:0007669"/>
    <property type="project" value="UniProtKB-SubCell"/>
</dbReference>
<dbReference type="UniPathway" id="UPA00219"/>
<dbReference type="InterPro" id="IPR035911">
    <property type="entry name" value="MurE/MurF_N"/>
</dbReference>
<reference evidence="15 16" key="1">
    <citation type="submission" date="2014-11" db="EMBL/GenBank/DDBJ databases">
        <title>Complete Genome Sequence of Pseudoalteromonas sp. Strain OCN003 Isolated from Kaneohe Bay, Oahu, Hawaii.</title>
        <authorList>
            <person name="Beurmann S."/>
            <person name="Videau P."/>
            <person name="Ushijima B."/>
            <person name="Smith A.M."/>
            <person name="Aeby G.S."/>
            <person name="Callahan S.M."/>
            <person name="Belcaid M."/>
        </authorList>
    </citation>
    <scope>NUCLEOTIDE SEQUENCE [LARGE SCALE GENOMIC DNA]</scope>
    <source>
        <strain evidence="15 16">OCN003</strain>
    </source>
</reference>
<evidence type="ECO:0000256" key="10">
    <source>
        <dbReference type="HAMAP-Rule" id="MF_02019"/>
    </source>
</evidence>
<dbReference type="RefSeq" id="WP_038639430.1">
    <property type="nucleotide sequence ID" value="NZ_CP009888.1"/>
</dbReference>
<dbReference type="AlphaFoldDB" id="A0A0A7EEQ2"/>
<dbReference type="InterPro" id="IPR000713">
    <property type="entry name" value="Mur_ligase_N"/>
</dbReference>
<evidence type="ECO:0000256" key="5">
    <source>
        <dbReference type="ARBA" id="ARBA00022840"/>
    </source>
</evidence>
<evidence type="ECO:0000256" key="2">
    <source>
        <dbReference type="ARBA" id="ARBA00022598"/>
    </source>
</evidence>
<dbReference type="Gene3D" id="3.40.1390.10">
    <property type="entry name" value="MurE/MurF, N-terminal domain"/>
    <property type="match status" value="1"/>
</dbReference>
<protein>
    <recommendedName>
        <fullName evidence="10 11">UDP-N-acetylmuramoyl-tripeptide--D-alanyl-D-alanine ligase</fullName>
        <ecNumber evidence="10 11">6.3.2.10</ecNumber>
    </recommendedName>
    <alternativeName>
        <fullName evidence="10">D-alanyl-D-alanine-adding enzyme</fullName>
    </alternativeName>
</protein>
<dbReference type="Pfam" id="PF08245">
    <property type="entry name" value="Mur_ligase_M"/>
    <property type="match status" value="1"/>
</dbReference>
<dbReference type="Gene3D" id="3.90.190.20">
    <property type="entry name" value="Mur ligase, C-terminal domain"/>
    <property type="match status" value="1"/>
</dbReference>
<evidence type="ECO:0000256" key="4">
    <source>
        <dbReference type="ARBA" id="ARBA00022741"/>
    </source>
</evidence>
<dbReference type="InterPro" id="IPR005863">
    <property type="entry name" value="UDP-N-AcMur_synth"/>
</dbReference>
<dbReference type="GO" id="GO:0051301">
    <property type="term" value="P:cell division"/>
    <property type="evidence" value="ECO:0007669"/>
    <property type="project" value="UniProtKB-KW"/>
</dbReference>
<dbReference type="GO" id="GO:0009252">
    <property type="term" value="P:peptidoglycan biosynthetic process"/>
    <property type="evidence" value="ECO:0007669"/>
    <property type="project" value="UniProtKB-UniRule"/>
</dbReference>
<keyword evidence="1 10" id="KW-0963">Cytoplasm</keyword>
<evidence type="ECO:0000256" key="9">
    <source>
        <dbReference type="ARBA" id="ARBA00023316"/>
    </source>
</evidence>
<feature type="domain" description="Mur ligase central" evidence="14">
    <location>
        <begin position="106"/>
        <end position="292"/>
    </location>
</feature>
<dbReference type="GO" id="GO:0005524">
    <property type="term" value="F:ATP binding"/>
    <property type="evidence" value="ECO:0007669"/>
    <property type="project" value="UniProtKB-UniRule"/>
</dbReference>
<keyword evidence="2 10" id="KW-0436">Ligase</keyword>
<evidence type="ECO:0000256" key="3">
    <source>
        <dbReference type="ARBA" id="ARBA00022618"/>
    </source>
</evidence>
<proteinExistence type="inferred from homology"/>
<dbReference type="HOGENOM" id="CLU_031507_4_0_6"/>
<dbReference type="PANTHER" id="PTHR43024:SF1">
    <property type="entry name" value="UDP-N-ACETYLMURAMOYL-TRIPEPTIDE--D-ALANYL-D-ALANINE LIGASE"/>
    <property type="match status" value="1"/>
</dbReference>
<dbReference type="GO" id="GO:0008766">
    <property type="term" value="F:UDP-N-acetylmuramoylalanyl-D-glutamyl-2,6-diaminopimelate-D-alanyl-D-alanine ligase activity"/>
    <property type="evidence" value="ECO:0007669"/>
    <property type="project" value="RHEA"/>
</dbReference>
<evidence type="ECO:0000313" key="15">
    <source>
        <dbReference type="EMBL" id="AIY64551.1"/>
    </source>
</evidence>
<keyword evidence="16" id="KW-1185">Reference proteome</keyword>
<evidence type="ECO:0000256" key="1">
    <source>
        <dbReference type="ARBA" id="ARBA00022490"/>
    </source>
</evidence>
<dbReference type="eggNOG" id="COG0770">
    <property type="taxonomic scope" value="Bacteria"/>
</dbReference>
<dbReference type="OrthoDB" id="9801978at2"/>
<dbReference type="Proteomes" id="UP000030341">
    <property type="component" value="Chromosome 1"/>
</dbReference>
<sequence length="461" mass="49617">MISADLNWIADVLGVSYQGENTPFSTIVTDSRQLQAGEVFLALKGPNFDGHKFAKTAQELGAKALIVEALQDVDMPQFVVENTRLALGKLGAAVMAHVKPKTVAMTGSVGKTTVKEMTAAILSQLGEVLATNGNFNNDIGVPLTLLRLEEKHQYAVIELGANHLGEIAYTTDLVKPQVAAITNVAEAHLEGFGDLFGVARAKGEIFLGLPDNGVAVVNADSEFIDYWLARLEDKQVTQFSATKQKDIWAENIELDDFGRAQFNLVYKGESVPVKLPIPGSHNVTNSLVAAALVLPLGVSLSEVASGLSNMPQVKGRVNIIEVSDDLTLIDDSYNANPGSVRAAIDLLSGINGEKILVLGDMAELGEDARVYHQEVGEYAQNKGIDHVYTLGVLSQSASDVFEQPGRHFSTREKLVEALKQALSGHLASNNERTTILIKGSRSSRMELLVDELNNKKGEQSC</sequence>
<evidence type="ECO:0000259" key="14">
    <source>
        <dbReference type="Pfam" id="PF08245"/>
    </source>
</evidence>
<dbReference type="InterPro" id="IPR036615">
    <property type="entry name" value="Mur_ligase_C_dom_sf"/>
</dbReference>
<evidence type="ECO:0000313" key="16">
    <source>
        <dbReference type="Proteomes" id="UP000030341"/>
    </source>
</evidence>
<keyword evidence="5 10" id="KW-0067">ATP-binding</keyword>
<feature type="binding site" evidence="10">
    <location>
        <begin position="107"/>
        <end position="113"/>
    </location>
    <ligand>
        <name>ATP</name>
        <dbReference type="ChEBI" id="CHEBI:30616"/>
    </ligand>
</feature>
<comment type="function">
    <text evidence="10 11">Involved in cell wall formation. Catalyzes the final step in the synthesis of UDP-N-acetylmuramoyl-pentapeptide, the precursor of murein.</text>
</comment>
<comment type="pathway">
    <text evidence="10 11">Cell wall biogenesis; peptidoglycan biosynthesis.</text>
</comment>
<evidence type="ECO:0000256" key="7">
    <source>
        <dbReference type="ARBA" id="ARBA00022984"/>
    </source>
</evidence>
<name>A0A0A7EEQ2_9GAMM</name>
<dbReference type="InterPro" id="IPR036565">
    <property type="entry name" value="Mur-like_cat_sf"/>
</dbReference>
<dbReference type="NCBIfam" id="TIGR01143">
    <property type="entry name" value="murF"/>
    <property type="match status" value="1"/>
</dbReference>
<dbReference type="SUPFAM" id="SSF53623">
    <property type="entry name" value="MurD-like peptide ligases, catalytic domain"/>
    <property type="match status" value="1"/>
</dbReference>
<comment type="catalytic activity">
    <reaction evidence="10 11">
        <text>D-alanyl-D-alanine + UDP-N-acetyl-alpha-D-muramoyl-L-alanyl-gamma-D-glutamyl-meso-2,6-diaminopimelate + ATP = UDP-N-acetyl-alpha-D-muramoyl-L-alanyl-gamma-D-glutamyl-meso-2,6-diaminopimeloyl-D-alanyl-D-alanine + ADP + phosphate + H(+)</text>
        <dbReference type="Rhea" id="RHEA:28374"/>
        <dbReference type="ChEBI" id="CHEBI:15378"/>
        <dbReference type="ChEBI" id="CHEBI:30616"/>
        <dbReference type="ChEBI" id="CHEBI:43474"/>
        <dbReference type="ChEBI" id="CHEBI:57822"/>
        <dbReference type="ChEBI" id="CHEBI:61386"/>
        <dbReference type="ChEBI" id="CHEBI:83905"/>
        <dbReference type="ChEBI" id="CHEBI:456216"/>
        <dbReference type="EC" id="6.3.2.10"/>
    </reaction>
</comment>
<dbReference type="SUPFAM" id="SSF63418">
    <property type="entry name" value="MurE/MurF N-terminal domain"/>
    <property type="match status" value="1"/>
</dbReference>
<comment type="subcellular location">
    <subcellularLocation>
        <location evidence="10 11">Cytoplasm</location>
    </subcellularLocation>
</comment>
<keyword evidence="6 10" id="KW-0133">Cell shape</keyword>
<evidence type="ECO:0000259" key="13">
    <source>
        <dbReference type="Pfam" id="PF02875"/>
    </source>
</evidence>
<keyword evidence="9 10" id="KW-0961">Cell wall biogenesis/degradation</keyword>
<dbReference type="SUPFAM" id="SSF53244">
    <property type="entry name" value="MurD-like peptide ligases, peptide-binding domain"/>
    <property type="match status" value="1"/>
</dbReference>
<gene>
    <name evidence="10 15" type="primary">murF</name>
    <name evidence="15" type="ORF">OM33_04865</name>
</gene>
<dbReference type="PANTHER" id="PTHR43024">
    <property type="entry name" value="UDP-N-ACETYLMURAMOYL-TRIPEPTIDE--D-ALANYL-D-ALANINE LIGASE"/>
    <property type="match status" value="1"/>
</dbReference>
<evidence type="ECO:0000256" key="11">
    <source>
        <dbReference type="RuleBase" id="RU004136"/>
    </source>
</evidence>
<keyword evidence="8 10" id="KW-0131">Cell cycle</keyword>
<feature type="domain" description="Mur ligase N-terminal catalytic" evidence="12">
    <location>
        <begin position="26"/>
        <end position="82"/>
    </location>
</feature>
<organism evidence="15 16">
    <name type="scientific">Pseudoalteromonas piratica</name>
    <dbReference type="NCBI Taxonomy" id="1348114"/>
    <lineage>
        <taxon>Bacteria</taxon>
        <taxon>Pseudomonadati</taxon>
        <taxon>Pseudomonadota</taxon>
        <taxon>Gammaproteobacteria</taxon>
        <taxon>Alteromonadales</taxon>
        <taxon>Pseudoalteromonadaceae</taxon>
        <taxon>Pseudoalteromonas</taxon>
    </lineage>
</organism>
<feature type="domain" description="Mur ligase C-terminal" evidence="13">
    <location>
        <begin position="315"/>
        <end position="441"/>
    </location>
</feature>
<dbReference type="GO" id="GO:0008360">
    <property type="term" value="P:regulation of cell shape"/>
    <property type="evidence" value="ECO:0007669"/>
    <property type="project" value="UniProtKB-KW"/>
</dbReference>
<dbReference type="KEGG" id="pseo:OM33_04865"/>
<dbReference type="EC" id="6.3.2.10" evidence="10 11"/>
<evidence type="ECO:0000256" key="8">
    <source>
        <dbReference type="ARBA" id="ARBA00023306"/>
    </source>
</evidence>
<keyword evidence="3 10" id="KW-0132">Cell division</keyword>
<dbReference type="InterPro" id="IPR051046">
    <property type="entry name" value="MurCDEF_CellWall_CoF430Synth"/>
</dbReference>
<evidence type="ECO:0000256" key="6">
    <source>
        <dbReference type="ARBA" id="ARBA00022960"/>
    </source>
</evidence>
<dbReference type="InterPro" id="IPR013221">
    <property type="entry name" value="Mur_ligase_cen"/>
</dbReference>
<dbReference type="GO" id="GO:0071555">
    <property type="term" value="P:cell wall organization"/>
    <property type="evidence" value="ECO:0007669"/>
    <property type="project" value="UniProtKB-KW"/>
</dbReference>
<dbReference type="InterPro" id="IPR004101">
    <property type="entry name" value="Mur_ligase_C"/>
</dbReference>
<evidence type="ECO:0000259" key="12">
    <source>
        <dbReference type="Pfam" id="PF01225"/>
    </source>
</evidence>
<dbReference type="STRING" id="1348114.OM33_04865"/>
<dbReference type="Gene3D" id="3.40.1190.10">
    <property type="entry name" value="Mur-like, catalytic domain"/>
    <property type="match status" value="1"/>
</dbReference>
<dbReference type="Pfam" id="PF02875">
    <property type="entry name" value="Mur_ligase_C"/>
    <property type="match status" value="1"/>
</dbReference>
<dbReference type="Pfam" id="PF01225">
    <property type="entry name" value="Mur_ligase"/>
    <property type="match status" value="1"/>
</dbReference>
<dbReference type="GO" id="GO:0047480">
    <property type="term" value="F:UDP-N-acetylmuramoyl-tripeptide-D-alanyl-D-alanine ligase activity"/>
    <property type="evidence" value="ECO:0007669"/>
    <property type="project" value="UniProtKB-UniRule"/>
</dbReference>
<dbReference type="HAMAP" id="MF_02019">
    <property type="entry name" value="MurF"/>
    <property type="match status" value="1"/>
</dbReference>
<keyword evidence="4 10" id="KW-0547">Nucleotide-binding</keyword>